<comment type="caution">
    <text evidence="1">The sequence shown here is derived from an EMBL/GenBank/DDBJ whole genome shotgun (WGS) entry which is preliminary data.</text>
</comment>
<dbReference type="EMBL" id="MU843034">
    <property type="protein sequence ID" value="KAK2022630.1"/>
    <property type="molecule type" value="Genomic_DNA"/>
</dbReference>
<organism evidence="1 2">
    <name type="scientific">Colletotrichum zoysiae</name>
    <dbReference type="NCBI Taxonomy" id="1216348"/>
    <lineage>
        <taxon>Eukaryota</taxon>
        <taxon>Fungi</taxon>
        <taxon>Dikarya</taxon>
        <taxon>Ascomycota</taxon>
        <taxon>Pezizomycotina</taxon>
        <taxon>Sordariomycetes</taxon>
        <taxon>Hypocreomycetidae</taxon>
        <taxon>Glomerellales</taxon>
        <taxon>Glomerellaceae</taxon>
        <taxon>Colletotrichum</taxon>
        <taxon>Colletotrichum graminicola species complex</taxon>
    </lineage>
</organism>
<proteinExistence type="predicted"/>
<keyword evidence="2" id="KW-1185">Reference proteome</keyword>
<sequence length="103" mass="11599">MSYAKLDRQTSALTTKLKAEDIGIRSVETMGELVLVVQHQKQEQQHHYWHFNDVASPRSAAHVVCTSRSTVTPKDVPIKRAELCRGTTEQAEAVDIDDRARVL</sequence>
<evidence type="ECO:0000313" key="2">
    <source>
        <dbReference type="Proteomes" id="UP001232148"/>
    </source>
</evidence>
<protein>
    <submittedName>
        <fullName evidence="1">Uncharacterized protein</fullName>
    </submittedName>
</protein>
<dbReference type="Proteomes" id="UP001232148">
    <property type="component" value="Unassembled WGS sequence"/>
</dbReference>
<reference evidence="1" key="1">
    <citation type="submission" date="2021-06" db="EMBL/GenBank/DDBJ databases">
        <title>Comparative genomics, transcriptomics and evolutionary studies reveal genomic signatures of adaptation to plant cell wall in hemibiotrophic fungi.</title>
        <authorList>
            <consortium name="DOE Joint Genome Institute"/>
            <person name="Baroncelli R."/>
            <person name="Diaz J.F."/>
            <person name="Benocci T."/>
            <person name="Peng M."/>
            <person name="Battaglia E."/>
            <person name="Haridas S."/>
            <person name="Andreopoulos W."/>
            <person name="Labutti K."/>
            <person name="Pangilinan J."/>
            <person name="Floch G.L."/>
            <person name="Makela M.R."/>
            <person name="Henrissat B."/>
            <person name="Grigoriev I.V."/>
            <person name="Crouch J.A."/>
            <person name="De Vries R.P."/>
            <person name="Sukno S.A."/>
            <person name="Thon M.R."/>
        </authorList>
    </citation>
    <scope>NUCLEOTIDE SEQUENCE</scope>
    <source>
        <strain evidence="1">MAFF235873</strain>
    </source>
</reference>
<name>A0AAD9H5J1_9PEZI</name>
<evidence type="ECO:0000313" key="1">
    <source>
        <dbReference type="EMBL" id="KAK2022630.1"/>
    </source>
</evidence>
<gene>
    <name evidence="1" type="ORF">LX32DRAFT_657573</name>
</gene>
<accession>A0AAD9H5J1</accession>
<dbReference type="AlphaFoldDB" id="A0AAD9H5J1"/>